<proteinExistence type="predicted"/>
<protein>
    <recommendedName>
        <fullName evidence="3">DUF1292 domain-containing protein</fullName>
    </recommendedName>
</protein>
<dbReference type="InterPro" id="IPR009711">
    <property type="entry name" value="UPF0473"/>
</dbReference>
<keyword evidence="2" id="KW-1185">Reference proteome</keyword>
<dbReference type="AlphaFoldDB" id="A0A1M6KXD5"/>
<evidence type="ECO:0000313" key="1">
    <source>
        <dbReference type="EMBL" id="SHJ63554.1"/>
    </source>
</evidence>
<reference evidence="1 2" key="1">
    <citation type="submission" date="2016-11" db="EMBL/GenBank/DDBJ databases">
        <authorList>
            <person name="Jaros S."/>
            <person name="Januszkiewicz K."/>
            <person name="Wedrychowicz H."/>
        </authorList>
    </citation>
    <scope>NUCLEOTIDE SEQUENCE [LARGE SCALE GENOMIC DNA]</scope>
    <source>
        <strain evidence="1 2">DSM 15929</strain>
    </source>
</reference>
<dbReference type="STRING" id="1121322.SAMN02745136_00613"/>
<evidence type="ECO:0000313" key="2">
    <source>
        <dbReference type="Proteomes" id="UP000184386"/>
    </source>
</evidence>
<dbReference type="Pfam" id="PF06949">
    <property type="entry name" value="DUF1292"/>
    <property type="match status" value="1"/>
</dbReference>
<organism evidence="1 2">
    <name type="scientific">Anaerocolumna jejuensis DSM 15929</name>
    <dbReference type="NCBI Taxonomy" id="1121322"/>
    <lineage>
        <taxon>Bacteria</taxon>
        <taxon>Bacillati</taxon>
        <taxon>Bacillota</taxon>
        <taxon>Clostridia</taxon>
        <taxon>Lachnospirales</taxon>
        <taxon>Lachnospiraceae</taxon>
        <taxon>Anaerocolumna</taxon>
    </lineage>
</organism>
<accession>A0A1M6KXD5</accession>
<sequence>MEEQKNQVTFITEDNEEVIFHVIEQTKLNGYTYLLVTDSQGEGDDGVAYILKDMSAEGDEASLYTIVEEDEELNLIADIFEELLEDVEFES</sequence>
<name>A0A1M6KXD5_9FIRM</name>
<dbReference type="RefSeq" id="WP_073272756.1">
    <property type="nucleotide sequence ID" value="NZ_FRAC01000006.1"/>
</dbReference>
<dbReference type="Proteomes" id="UP000184386">
    <property type="component" value="Unassembled WGS sequence"/>
</dbReference>
<evidence type="ECO:0008006" key="3">
    <source>
        <dbReference type="Google" id="ProtNLM"/>
    </source>
</evidence>
<dbReference type="OrthoDB" id="1934714at2"/>
<dbReference type="EMBL" id="FRAC01000006">
    <property type="protein sequence ID" value="SHJ63554.1"/>
    <property type="molecule type" value="Genomic_DNA"/>
</dbReference>
<gene>
    <name evidence="1" type="ORF">SAMN02745136_00613</name>
</gene>